<reference evidence="2 3" key="1">
    <citation type="journal article" date="2019" name="Sci. Rep.">
        <title>A high-quality genome of Eragrostis curvula grass provides insights into Poaceae evolution and supports new strategies to enhance forage quality.</title>
        <authorList>
            <person name="Carballo J."/>
            <person name="Santos B.A.C.M."/>
            <person name="Zappacosta D."/>
            <person name="Garbus I."/>
            <person name="Selva J.P."/>
            <person name="Gallo C.A."/>
            <person name="Diaz A."/>
            <person name="Albertini E."/>
            <person name="Caccamo M."/>
            <person name="Echenique V."/>
        </authorList>
    </citation>
    <scope>NUCLEOTIDE SEQUENCE [LARGE SCALE GENOMIC DNA]</scope>
    <source>
        <strain evidence="3">cv. Victoria</strain>
        <tissue evidence="2">Leaf</tissue>
    </source>
</reference>
<evidence type="ECO:0000313" key="2">
    <source>
        <dbReference type="EMBL" id="TVU07074.1"/>
    </source>
</evidence>
<feature type="region of interest" description="Disordered" evidence="1">
    <location>
        <begin position="80"/>
        <end position="124"/>
    </location>
</feature>
<keyword evidence="3" id="KW-1185">Reference proteome</keyword>
<protein>
    <submittedName>
        <fullName evidence="2">Uncharacterized protein</fullName>
    </submittedName>
</protein>
<dbReference type="AlphaFoldDB" id="A0A5J9T742"/>
<evidence type="ECO:0000256" key="1">
    <source>
        <dbReference type="SAM" id="MobiDB-lite"/>
    </source>
</evidence>
<sequence length="124" mass="13421">MHDHTSSSVSSRTPPPRPAAEEIDSDEDVLQRSEERGNAGGEDGGATTASTGDPLTTVTLIQQSLLFKLRTVQMVAKKCRTDAERQNQARAQKNTALDNSENSNADQNGVQVDEELAAKRKRDA</sequence>
<gene>
    <name evidence="2" type="ORF">EJB05_47114</name>
</gene>
<dbReference type="EMBL" id="RWGY01000045">
    <property type="protein sequence ID" value="TVU07074.1"/>
    <property type="molecule type" value="Genomic_DNA"/>
</dbReference>
<organism evidence="2 3">
    <name type="scientific">Eragrostis curvula</name>
    <name type="common">weeping love grass</name>
    <dbReference type="NCBI Taxonomy" id="38414"/>
    <lineage>
        <taxon>Eukaryota</taxon>
        <taxon>Viridiplantae</taxon>
        <taxon>Streptophyta</taxon>
        <taxon>Embryophyta</taxon>
        <taxon>Tracheophyta</taxon>
        <taxon>Spermatophyta</taxon>
        <taxon>Magnoliopsida</taxon>
        <taxon>Liliopsida</taxon>
        <taxon>Poales</taxon>
        <taxon>Poaceae</taxon>
        <taxon>PACMAD clade</taxon>
        <taxon>Chloridoideae</taxon>
        <taxon>Eragrostideae</taxon>
        <taxon>Eragrostidinae</taxon>
        <taxon>Eragrostis</taxon>
    </lineage>
</organism>
<accession>A0A5J9T742</accession>
<dbReference type="Gramene" id="TVU07074">
    <property type="protein sequence ID" value="TVU07074"/>
    <property type="gene ID" value="EJB05_47114"/>
</dbReference>
<feature type="region of interest" description="Disordered" evidence="1">
    <location>
        <begin position="1"/>
        <end position="55"/>
    </location>
</feature>
<feature type="non-terminal residue" evidence="2">
    <location>
        <position position="1"/>
    </location>
</feature>
<name>A0A5J9T742_9POAL</name>
<comment type="caution">
    <text evidence="2">The sequence shown here is derived from an EMBL/GenBank/DDBJ whole genome shotgun (WGS) entry which is preliminary data.</text>
</comment>
<feature type="compositionally biased region" description="Polar residues" evidence="1">
    <location>
        <begin position="88"/>
        <end position="110"/>
    </location>
</feature>
<dbReference type="Proteomes" id="UP000324897">
    <property type="component" value="Unassembled WGS sequence"/>
</dbReference>
<feature type="compositionally biased region" description="Low complexity" evidence="1">
    <location>
        <begin position="1"/>
        <end position="12"/>
    </location>
</feature>
<evidence type="ECO:0000313" key="3">
    <source>
        <dbReference type="Proteomes" id="UP000324897"/>
    </source>
</evidence>
<proteinExistence type="predicted"/>